<gene>
    <name evidence="2" type="ORF">C7C45_15515</name>
</gene>
<evidence type="ECO:0000256" key="1">
    <source>
        <dbReference type="SAM" id="MobiDB-lite"/>
    </source>
</evidence>
<dbReference type="Proteomes" id="UP000248333">
    <property type="component" value="Unassembled WGS sequence"/>
</dbReference>
<dbReference type="AlphaFoldDB" id="A0A318NIK2"/>
<evidence type="ECO:0000313" key="3">
    <source>
        <dbReference type="Proteomes" id="UP000248333"/>
    </source>
</evidence>
<name>A0A318NIK2_9ACTN</name>
<sequence>MPYSEAWWVGLDPQLQDRIDELLCVDRLVAAVVLLRREGQLHPLPGLYEAQDMLMRRRRELDSQGLVAPKAPPLTTAELIELAVAVTAPVVAVEAVWNGDTQGWFVDLVAIVQRVGQHHDEYDEVSLTCLSFGTDVRLFTGEVPLWPEAVQATEQGRAVAQHLGVPFHFSSPTAPDEDLSRWWDSQPHREATRR</sequence>
<keyword evidence="3" id="KW-1185">Reference proteome</keyword>
<feature type="region of interest" description="Disordered" evidence="1">
    <location>
        <begin position="171"/>
        <end position="194"/>
    </location>
</feature>
<reference evidence="2 3" key="1">
    <citation type="submission" date="2018-03" db="EMBL/GenBank/DDBJ databases">
        <title>Bioinformatic expansion and discovery of thiopeptide antibiotics.</title>
        <authorList>
            <person name="Schwalen C.J."/>
            <person name="Hudson G.A."/>
            <person name="Mitchell D.A."/>
        </authorList>
    </citation>
    <scope>NUCLEOTIDE SEQUENCE [LARGE SCALE GENOMIC DNA]</scope>
    <source>
        <strain evidence="2 3">NRRL 8041</strain>
    </source>
</reference>
<protein>
    <submittedName>
        <fullName evidence="2">Uncharacterized protein</fullName>
    </submittedName>
</protein>
<evidence type="ECO:0000313" key="2">
    <source>
        <dbReference type="EMBL" id="PYC69681.1"/>
    </source>
</evidence>
<accession>A0A318NIK2</accession>
<comment type="caution">
    <text evidence="2">The sequence shown here is derived from an EMBL/GenBank/DDBJ whole genome shotgun (WGS) entry which is preliminary data.</text>
</comment>
<organism evidence="2 3">
    <name type="scientific">Micromonospora arborensis</name>
    <dbReference type="NCBI Taxonomy" id="2116518"/>
    <lineage>
        <taxon>Bacteria</taxon>
        <taxon>Bacillati</taxon>
        <taxon>Actinomycetota</taxon>
        <taxon>Actinomycetes</taxon>
        <taxon>Micromonosporales</taxon>
        <taxon>Micromonosporaceae</taxon>
        <taxon>Micromonospora</taxon>
    </lineage>
</organism>
<proteinExistence type="predicted"/>
<dbReference type="EMBL" id="PYBV01000018">
    <property type="protein sequence ID" value="PYC69681.1"/>
    <property type="molecule type" value="Genomic_DNA"/>
</dbReference>
<feature type="compositionally biased region" description="Basic and acidic residues" evidence="1">
    <location>
        <begin position="178"/>
        <end position="194"/>
    </location>
</feature>